<name>A0A4P9X512_9FUNG</name>
<keyword evidence="7" id="KW-0378">Hydrolase</keyword>
<feature type="compositionally biased region" description="Acidic residues" evidence="15">
    <location>
        <begin position="656"/>
        <end position="680"/>
    </location>
</feature>
<dbReference type="Gene3D" id="3.40.50.1820">
    <property type="entry name" value="alpha/beta hydrolase"/>
    <property type="match status" value="1"/>
</dbReference>
<keyword evidence="3" id="KW-1003">Cell membrane</keyword>
<evidence type="ECO:0000256" key="12">
    <source>
        <dbReference type="ARBA" id="ARBA00023136"/>
    </source>
</evidence>
<evidence type="ECO:0000256" key="1">
    <source>
        <dbReference type="ARBA" id="ARBA00001913"/>
    </source>
</evidence>
<feature type="transmembrane region" description="Helical" evidence="16">
    <location>
        <begin position="18"/>
        <end position="40"/>
    </location>
</feature>
<dbReference type="GO" id="GO:0005886">
    <property type="term" value="C:plasma membrane"/>
    <property type="evidence" value="ECO:0007669"/>
    <property type="project" value="UniProtKB-SubCell"/>
</dbReference>
<feature type="transmembrane region" description="Helical" evidence="16">
    <location>
        <begin position="140"/>
        <end position="161"/>
    </location>
</feature>
<feature type="compositionally biased region" description="Low complexity" evidence="15">
    <location>
        <begin position="278"/>
        <end position="290"/>
    </location>
</feature>
<dbReference type="GO" id="GO:0016298">
    <property type="term" value="F:lipase activity"/>
    <property type="evidence" value="ECO:0007669"/>
    <property type="project" value="TreeGrafter"/>
</dbReference>
<dbReference type="InterPro" id="IPR029058">
    <property type="entry name" value="AB_hydrolase_fold"/>
</dbReference>
<dbReference type="OrthoDB" id="438440at2759"/>
<keyword evidence="8" id="KW-0106">Calcium</keyword>
<evidence type="ECO:0000313" key="19">
    <source>
        <dbReference type="Proteomes" id="UP000274922"/>
    </source>
</evidence>
<evidence type="ECO:0000256" key="15">
    <source>
        <dbReference type="SAM" id="MobiDB-lite"/>
    </source>
</evidence>
<dbReference type="EC" id="3.1.1.116" evidence="14"/>
<feature type="compositionally biased region" description="Low complexity" evidence="15">
    <location>
        <begin position="747"/>
        <end position="759"/>
    </location>
</feature>
<dbReference type="GO" id="GO:0046872">
    <property type="term" value="F:metal ion binding"/>
    <property type="evidence" value="ECO:0007669"/>
    <property type="project" value="UniProtKB-KW"/>
</dbReference>
<keyword evidence="9" id="KW-0442">Lipid degradation</keyword>
<feature type="compositionally biased region" description="Basic residues" evidence="15">
    <location>
        <begin position="733"/>
        <end position="746"/>
    </location>
</feature>
<dbReference type="EMBL" id="ML014232">
    <property type="protein sequence ID" value="RKP00162.1"/>
    <property type="molecule type" value="Genomic_DNA"/>
</dbReference>
<dbReference type="SUPFAM" id="SSF53474">
    <property type="entry name" value="alpha/beta-Hydrolases"/>
    <property type="match status" value="1"/>
</dbReference>
<evidence type="ECO:0000256" key="10">
    <source>
        <dbReference type="ARBA" id="ARBA00022989"/>
    </source>
</evidence>
<evidence type="ECO:0000313" key="18">
    <source>
        <dbReference type="EMBL" id="RKP00162.1"/>
    </source>
</evidence>
<dbReference type="Pfam" id="PF01764">
    <property type="entry name" value="Lipase_3"/>
    <property type="match status" value="1"/>
</dbReference>
<feature type="region of interest" description="Disordered" evidence="15">
    <location>
        <begin position="195"/>
        <end position="222"/>
    </location>
</feature>
<comment type="cofactor">
    <cofactor evidence="1">
        <name>Ca(2+)</name>
        <dbReference type="ChEBI" id="CHEBI:29108"/>
    </cofactor>
</comment>
<reference evidence="19" key="1">
    <citation type="journal article" date="2018" name="Nat. Microbiol.">
        <title>Leveraging single-cell genomics to expand the fungal tree of life.</title>
        <authorList>
            <person name="Ahrendt S.R."/>
            <person name="Quandt C.A."/>
            <person name="Ciobanu D."/>
            <person name="Clum A."/>
            <person name="Salamov A."/>
            <person name="Andreopoulos B."/>
            <person name="Cheng J.F."/>
            <person name="Woyke T."/>
            <person name="Pelin A."/>
            <person name="Henrissat B."/>
            <person name="Reynolds N.K."/>
            <person name="Benny G.L."/>
            <person name="Smith M.E."/>
            <person name="James T.Y."/>
            <person name="Grigoriev I.V."/>
        </authorList>
    </citation>
    <scope>NUCLEOTIDE SEQUENCE [LARGE SCALE GENOMIC DNA]</scope>
    <source>
        <strain evidence="19">ATCC 52028</strain>
    </source>
</reference>
<sequence>MGALIAFGRRWDIASDDFFLPGVVGLGIHAAQGLMAWALGQRVVAEAACVNAAPVAAVCTAIPIHMALLGITDVGMAVVALRGTVSDPAPRAPLVRWLYAAALLHLGWLVTLPAALAALHGPQPLDCAPAHTRLRLVLLLYVHGCIALGAVALVFAGLFYLRSAPLNDPAAASLERLEHLWYRRFSALCGGHDDDDDDDSGGRVDRAAAESAHATDSTPGAAATAAAVGDHLGGDPLRALARLFAELFHDMETVPSDVLVGMIMLRRRQVRRRRARSRLISPTSRSTTSRGRSRGRDGTDPEAVPGAKASSRPLPSMPPTAGTSDRDGAHPAIDAVLSEARHFYLFAEAIYGLPLHLYSGGLQTVRRAGRSLCCADDEDDEARVLEQTDPEMHRFMNAIRRHTAEASPFCCLSLFGSRALPVHVPSAVGNAMENALENGLPAGGSRLLLISTKNGLFECPFAVILDADANGTGRPTLVIAVRGTLSVRDVLVDLACEYTALPMPETPNAFTHSGMMRAAQLLLRQIDEAPHVARLLSVVPRVVTCGHSLGAGVAALVAVLLRRRGLPAFCYAFSPPGCIATADAADAMQAFVTCIVIGQDVIPRINRHAVERMKRDIARELARCDQPKWAVLGRGVVAWLLPSASRRYLRDRRDGDDDDDDDDDDGDGDGDDGDGEDESDGSGGDGGGGGARDRPAIPSEEQNSASPEAPDEGDPRPSLCEPQTPLLATRRSAGSRRSRPGARRASTHAAGPAAASRPAFSDTFPPTYLPGRILYFEPNDAILGDPEASAPAPATAAMVGPPSLEAPLPTPAGAGGRPRRRTRFGRATAPAVPWFARYTPRWARKEEFDEIWVGRMMGSDHMPTTCSELLRRHARLAHRRDDAVLRRRPS</sequence>
<keyword evidence="12 16" id="KW-0472">Membrane</keyword>
<keyword evidence="5 16" id="KW-0812">Transmembrane</keyword>
<evidence type="ECO:0000256" key="16">
    <source>
        <dbReference type="SAM" id="Phobius"/>
    </source>
</evidence>
<dbReference type="GO" id="GO:0019369">
    <property type="term" value="P:arachidonate metabolic process"/>
    <property type="evidence" value="ECO:0007669"/>
    <property type="project" value="TreeGrafter"/>
</dbReference>
<evidence type="ECO:0000256" key="13">
    <source>
        <dbReference type="ARBA" id="ARBA00024531"/>
    </source>
</evidence>
<dbReference type="CDD" id="cd00519">
    <property type="entry name" value="Lipase_3"/>
    <property type="match status" value="1"/>
</dbReference>
<organism evidence="18 19">
    <name type="scientific">Caulochytrium protostelioides</name>
    <dbReference type="NCBI Taxonomy" id="1555241"/>
    <lineage>
        <taxon>Eukaryota</taxon>
        <taxon>Fungi</taxon>
        <taxon>Fungi incertae sedis</taxon>
        <taxon>Chytridiomycota</taxon>
        <taxon>Chytridiomycota incertae sedis</taxon>
        <taxon>Chytridiomycetes</taxon>
        <taxon>Caulochytriales</taxon>
        <taxon>Caulochytriaceae</taxon>
        <taxon>Caulochytrium</taxon>
    </lineage>
</organism>
<feature type="domain" description="Fungal lipase-type" evidence="17">
    <location>
        <begin position="478"/>
        <end position="605"/>
    </location>
</feature>
<dbReference type="InterPro" id="IPR052214">
    <property type="entry name" value="DAG_Lipase-Related"/>
</dbReference>
<keyword evidence="10 16" id="KW-1133">Transmembrane helix</keyword>
<keyword evidence="6" id="KW-0479">Metal-binding</keyword>
<keyword evidence="4" id="KW-0597">Phosphoprotein</keyword>
<evidence type="ECO:0000259" key="17">
    <source>
        <dbReference type="Pfam" id="PF01764"/>
    </source>
</evidence>
<evidence type="ECO:0000256" key="3">
    <source>
        <dbReference type="ARBA" id="ARBA00022475"/>
    </source>
</evidence>
<protein>
    <recommendedName>
        <fullName evidence="14">sn-1-specific diacylglycerol lipase</fullName>
        <ecNumber evidence="14">3.1.1.116</ecNumber>
    </recommendedName>
</protein>
<evidence type="ECO:0000256" key="14">
    <source>
        <dbReference type="ARBA" id="ARBA00026104"/>
    </source>
</evidence>
<keyword evidence="11" id="KW-0443">Lipid metabolism</keyword>
<evidence type="ECO:0000256" key="6">
    <source>
        <dbReference type="ARBA" id="ARBA00022723"/>
    </source>
</evidence>
<evidence type="ECO:0000256" key="5">
    <source>
        <dbReference type="ARBA" id="ARBA00022692"/>
    </source>
</evidence>
<evidence type="ECO:0000256" key="9">
    <source>
        <dbReference type="ARBA" id="ARBA00022963"/>
    </source>
</evidence>
<feature type="region of interest" description="Disordered" evidence="15">
    <location>
        <begin position="274"/>
        <end position="329"/>
    </location>
</feature>
<feature type="transmembrane region" description="Helical" evidence="16">
    <location>
        <begin position="97"/>
        <end position="119"/>
    </location>
</feature>
<evidence type="ECO:0000256" key="11">
    <source>
        <dbReference type="ARBA" id="ARBA00023098"/>
    </source>
</evidence>
<keyword evidence="19" id="KW-1185">Reference proteome</keyword>
<feature type="transmembrane region" description="Helical" evidence="16">
    <location>
        <begin position="52"/>
        <end position="77"/>
    </location>
</feature>
<evidence type="ECO:0000256" key="8">
    <source>
        <dbReference type="ARBA" id="ARBA00022837"/>
    </source>
</evidence>
<gene>
    <name evidence="18" type="ORF">CXG81DRAFT_27126</name>
</gene>
<dbReference type="PANTHER" id="PTHR45792">
    <property type="entry name" value="DIACYLGLYCEROL LIPASE HOMOLOG-RELATED"/>
    <property type="match status" value="1"/>
</dbReference>
<dbReference type="InterPro" id="IPR002921">
    <property type="entry name" value="Fungal_lipase-type"/>
</dbReference>
<proteinExistence type="predicted"/>
<evidence type="ECO:0000256" key="2">
    <source>
        <dbReference type="ARBA" id="ARBA00004651"/>
    </source>
</evidence>
<comment type="subcellular location">
    <subcellularLocation>
        <location evidence="2">Cell membrane</location>
        <topology evidence="2">Multi-pass membrane protein</topology>
    </subcellularLocation>
</comment>
<comment type="catalytic activity">
    <reaction evidence="13">
        <text>a 1,2-diacyl-sn-glycerol + H2O = a 2-acylglycerol + a fatty acid + H(+)</text>
        <dbReference type="Rhea" id="RHEA:33275"/>
        <dbReference type="ChEBI" id="CHEBI:15377"/>
        <dbReference type="ChEBI" id="CHEBI:15378"/>
        <dbReference type="ChEBI" id="CHEBI:17389"/>
        <dbReference type="ChEBI" id="CHEBI:17815"/>
        <dbReference type="ChEBI" id="CHEBI:28868"/>
        <dbReference type="EC" id="3.1.1.116"/>
    </reaction>
    <physiologicalReaction direction="left-to-right" evidence="13">
        <dbReference type="Rhea" id="RHEA:33276"/>
    </physiologicalReaction>
</comment>
<dbReference type="GO" id="GO:0046340">
    <property type="term" value="P:diacylglycerol catabolic process"/>
    <property type="evidence" value="ECO:0007669"/>
    <property type="project" value="TreeGrafter"/>
</dbReference>
<dbReference type="PANTHER" id="PTHR45792:SF8">
    <property type="entry name" value="DIACYLGLYCEROL LIPASE-ALPHA"/>
    <property type="match status" value="1"/>
</dbReference>
<feature type="region of interest" description="Disordered" evidence="15">
    <location>
        <begin position="650"/>
        <end position="763"/>
    </location>
</feature>
<dbReference type="Proteomes" id="UP000274922">
    <property type="component" value="Unassembled WGS sequence"/>
</dbReference>
<evidence type="ECO:0000256" key="4">
    <source>
        <dbReference type="ARBA" id="ARBA00022553"/>
    </source>
</evidence>
<dbReference type="AlphaFoldDB" id="A0A4P9X512"/>
<accession>A0A4P9X512</accession>
<feature type="compositionally biased region" description="Gly residues" evidence="15">
    <location>
        <begin position="681"/>
        <end position="690"/>
    </location>
</feature>
<evidence type="ECO:0000256" key="7">
    <source>
        <dbReference type="ARBA" id="ARBA00022801"/>
    </source>
</evidence>